<dbReference type="SUPFAM" id="SSF50621">
    <property type="entry name" value="Alanine racemase C-terminal domain-like"/>
    <property type="match status" value="1"/>
</dbReference>
<evidence type="ECO:0000259" key="6">
    <source>
        <dbReference type="SMART" id="SM01005"/>
    </source>
</evidence>
<organism evidence="7 8">
    <name type="scientific">Lawsonibacter faecis</name>
    <dbReference type="NCBI Taxonomy" id="2763052"/>
    <lineage>
        <taxon>Bacteria</taxon>
        <taxon>Bacillati</taxon>
        <taxon>Bacillota</taxon>
        <taxon>Clostridia</taxon>
        <taxon>Eubacteriales</taxon>
        <taxon>Oscillospiraceae</taxon>
        <taxon>Lawsonibacter</taxon>
    </lineage>
</organism>
<dbReference type="PANTHER" id="PTHR30511">
    <property type="entry name" value="ALANINE RACEMASE"/>
    <property type="match status" value="1"/>
</dbReference>
<dbReference type="CDD" id="cd00430">
    <property type="entry name" value="PLPDE_III_AR"/>
    <property type="match status" value="1"/>
</dbReference>
<name>A0A8J6JPR9_9FIRM</name>
<dbReference type="Gene3D" id="2.40.37.10">
    <property type="entry name" value="Lyase, Ornithine Decarboxylase, Chain A, domain 1"/>
    <property type="match status" value="1"/>
</dbReference>
<feature type="binding site" evidence="5">
    <location>
        <position position="314"/>
    </location>
    <ligand>
        <name>substrate</name>
    </ligand>
</feature>
<evidence type="ECO:0000256" key="5">
    <source>
        <dbReference type="PIRSR" id="PIRSR600821-52"/>
    </source>
</evidence>
<comment type="cofactor">
    <cofactor evidence="1 4">
        <name>pyridoxal 5'-phosphate</name>
        <dbReference type="ChEBI" id="CHEBI:597326"/>
    </cofactor>
</comment>
<dbReference type="GO" id="GO:0006522">
    <property type="term" value="P:alanine metabolic process"/>
    <property type="evidence" value="ECO:0007669"/>
    <property type="project" value="InterPro"/>
</dbReference>
<dbReference type="EMBL" id="JACOPQ010000011">
    <property type="protein sequence ID" value="MBC5738030.1"/>
    <property type="molecule type" value="Genomic_DNA"/>
</dbReference>
<dbReference type="PANTHER" id="PTHR30511:SF0">
    <property type="entry name" value="ALANINE RACEMASE, CATABOLIC-RELATED"/>
    <property type="match status" value="1"/>
</dbReference>
<dbReference type="InterPro" id="IPR009006">
    <property type="entry name" value="Ala_racemase/Decarboxylase_C"/>
</dbReference>
<dbReference type="Gene3D" id="3.20.20.10">
    <property type="entry name" value="Alanine racemase"/>
    <property type="match status" value="1"/>
</dbReference>
<feature type="modified residue" description="N6-(pyridoxal phosphate)lysine" evidence="4">
    <location>
        <position position="39"/>
    </location>
</feature>
<dbReference type="Proteomes" id="UP000607645">
    <property type="component" value="Unassembled WGS sequence"/>
</dbReference>
<dbReference type="Pfam" id="PF01168">
    <property type="entry name" value="Ala_racemase_N"/>
    <property type="match status" value="1"/>
</dbReference>
<evidence type="ECO:0000256" key="1">
    <source>
        <dbReference type="ARBA" id="ARBA00001933"/>
    </source>
</evidence>
<dbReference type="GO" id="GO:0005829">
    <property type="term" value="C:cytosol"/>
    <property type="evidence" value="ECO:0007669"/>
    <property type="project" value="TreeGrafter"/>
</dbReference>
<evidence type="ECO:0000256" key="3">
    <source>
        <dbReference type="ARBA" id="ARBA00023235"/>
    </source>
</evidence>
<dbReference type="InterPro" id="IPR001608">
    <property type="entry name" value="Ala_racemase_N"/>
</dbReference>
<keyword evidence="3 7" id="KW-0413">Isomerase</keyword>
<dbReference type="InterPro" id="IPR011079">
    <property type="entry name" value="Ala_racemase_C"/>
</dbReference>
<reference evidence="7" key="1">
    <citation type="submission" date="2020-08" db="EMBL/GenBank/DDBJ databases">
        <title>Genome public.</title>
        <authorList>
            <person name="Liu C."/>
            <person name="Sun Q."/>
        </authorList>
    </citation>
    <scope>NUCLEOTIDE SEQUENCE</scope>
    <source>
        <strain evidence="7">NSJ-52</strain>
    </source>
</reference>
<dbReference type="EC" id="5.1.1.1" evidence="7"/>
<gene>
    <name evidence="7" type="primary">alr</name>
    <name evidence="7" type="ORF">H8S62_13540</name>
</gene>
<dbReference type="NCBIfam" id="TIGR00492">
    <property type="entry name" value="alr"/>
    <property type="match status" value="1"/>
</dbReference>
<dbReference type="GO" id="GO:0008784">
    <property type="term" value="F:alanine racemase activity"/>
    <property type="evidence" value="ECO:0007669"/>
    <property type="project" value="UniProtKB-EC"/>
</dbReference>
<keyword evidence="8" id="KW-1185">Reference proteome</keyword>
<dbReference type="InterPro" id="IPR000821">
    <property type="entry name" value="Ala_racemase"/>
</dbReference>
<dbReference type="SUPFAM" id="SSF51419">
    <property type="entry name" value="PLP-binding barrel"/>
    <property type="match status" value="1"/>
</dbReference>
<feature type="domain" description="Alanine racemase C-terminal" evidence="6">
    <location>
        <begin position="245"/>
        <end position="373"/>
    </location>
</feature>
<evidence type="ECO:0000313" key="7">
    <source>
        <dbReference type="EMBL" id="MBC5738030.1"/>
    </source>
</evidence>
<feature type="binding site" evidence="5">
    <location>
        <position position="136"/>
    </location>
    <ligand>
        <name>substrate</name>
    </ligand>
</feature>
<dbReference type="Pfam" id="PF00842">
    <property type="entry name" value="Ala_racemase_C"/>
    <property type="match status" value="1"/>
</dbReference>
<dbReference type="GO" id="GO:0030170">
    <property type="term" value="F:pyridoxal phosphate binding"/>
    <property type="evidence" value="ECO:0007669"/>
    <property type="project" value="TreeGrafter"/>
</dbReference>
<dbReference type="RefSeq" id="WP_155145831.1">
    <property type="nucleotide sequence ID" value="NZ_JACOPQ010000011.1"/>
</dbReference>
<dbReference type="AlphaFoldDB" id="A0A8J6JPR9"/>
<proteinExistence type="predicted"/>
<comment type="caution">
    <text evidence="7">The sequence shown here is derived from an EMBL/GenBank/DDBJ whole genome shotgun (WGS) entry which is preliminary data.</text>
</comment>
<evidence type="ECO:0000313" key="8">
    <source>
        <dbReference type="Proteomes" id="UP000607645"/>
    </source>
</evidence>
<evidence type="ECO:0000256" key="4">
    <source>
        <dbReference type="PIRSR" id="PIRSR600821-50"/>
    </source>
</evidence>
<accession>A0A8J6JPR9</accession>
<keyword evidence="2 4" id="KW-0663">Pyridoxal phosphate</keyword>
<evidence type="ECO:0000256" key="2">
    <source>
        <dbReference type="ARBA" id="ARBA00022898"/>
    </source>
</evidence>
<dbReference type="PRINTS" id="PR00992">
    <property type="entry name" value="ALARACEMASE"/>
</dbReference>
<sequence>MRLEEERCWLEIDLEKLRRNAAIVEGLAGPGCTPIGVVKTNCYGLGAVEIARELAACGCRILSTADMAEALALRRAGIREPILLLGPAAPESVEAAIRENIILPVVDLEHALLLERAAAPCGRLRTHIKVDVGMNRLGIPVNGREEEAREDIRRVTALPHLTNEGLMTHISGMQDPALDHLNVEQLERFSAFGDFLAEIGICLPMHCESSMLFLSHPEYHQQFARLTSAYLGIEKGYEPLGARCVARLCTRVLQIKQVKKGDCIGYWMTYAAPRDMTVAVLGVGYGDGLVRGLTRGAHMLIRGRRVEVVGKLSMSFSVADITDVPDVRLGDEVTVFGEADGGGVSIREYAELYGGHPCEVIAMLKEHIPRVYLHPRPGAASKLPAGLG</sequence>
<dbReference type="SMART" id="SM01005">
    <property type="entry name" value="Ala_racemase_C"/>
    <property type="match status" value="1"/>
</dbReference>
<protein>
    <submittedName>
        <fullName evidence="7">Alanine racemase</fullName>
        <ecNumber evidence="7">5.1.1.1</ecNumber>
    </submittedName>
</protein>
<dbReference type="InterPro" id="IPR029066">
    <property type="entry name" value="PLP-binding_barrel"/>
</dbReference>